<dbReference type="InterPro" id="IPR050330">
    <property type="entry name" value="Bact_OuterMem_StrucFunc"/>
</dbReference>
<reference evidence="6 7" key="1">
    <citation type="submission" date="2020-05" db="EMBL/GenBank/DDBJ databases">
        <title>Complete genome sequencing of Campylobacter and Arcobacter type strains.</title>
        <authorList>
            <person name="Miller W.G."/>
            <person name="Yee E."/>
        </authorList>
    </citation>
    <scope>NUCLEOTIDE SEQUENCE [LARGE SCALE GENOMIC DNA]</scope>
    <source>
        <strain evidence="6 7">LMG 26156</strain>
    </source>
</reference>
<dbReference type="AlphaFoldDB" id="A0AAE7E3I9"/>
<dbReference type="PROSITE" id="PS51123">
    <property type="entry name" value="OMPA_2"/>
    <property type="match status" value="1"/>
</dbReference>
<gene>
    <name evidence="6" type="ORF">AVENP_0854</name>
</gene>
<dbReference type="CDD" id="cd07185">
    <property type="entry name" value="OmpA_C-like"/>
    <property type="match status" value="1"/>
</dbReference>
<dbReference type="GO" id="GO:0009279">
    <property type="term" value="C:cell outer membrane"/>
    <property type="evidence" value="ECO:0007669"/>
    <property type="project" value="UniProtKB-SubCell"/>
</dbReference>
<dbReference type="InterPro" id="IPR036737">
    <property type="entry name" value="OmpA-like_sf"/>
</dbReference>
<evidence type="ECO:0000256" key="3">
    <source>
        <dbReference type="ARBA" id="ARBA00023237"/>
    </source>
</evidence>
<accession>A0AAE7E3I9</accession>
<comment type="subcellular location">
    <subcellularLocation>
        <location evidence="1">Cell outer membrane</location>
    </subcellularLocation>
</comment>
<evidence type="ECO:0000313" key="7">
    <source>
        <dbReference type="Proteomes" id="UP000503482"/>
    </source>
</evidence>
<dbReference type="Proteomes" id="UP000503482">
    <property type="component" value="Chromosome"/>
</dbReference>
<organism evidence="6 7">
    <name type="scientific">Arcobacter venerupis</name>
    <dbReference type="NCBI Taxonomy" id="1054033"/>
    <lineage>
        <taxon>Bacteria</taxon>
        <taxon>Pseudomonadati</taxon>
        <taxon>Campylobacterota</taxon>
        <taxon>Epsilonproteobacteria</taxon>
        <taxon>Campylobacterales</taxon>
        <taxon>Arcobacteraceae</taxon>
        <taxon>Arcobacter</taxon>
    </lineage>
</organism>
<dbReference type="PRINTS" id="PR01021">
    <property type="entry name" value="OMPADOMAIN"/>
</dbReference>
<feature type="domain" description="OmpA-like" evidence="5">
    <location>
        <begin position="77"/>
        <end position="191"/>
    </location>
</feature>
<keyword evidence="3" id="KW-0998">Cell outer membrane</keyword>
<dbReference type="Pfam" id="PF00691">
    <property type="entry name" value="OmpA"/>
    <property type="match status" value="1"/>
</dbReference>
<name>A0AAE7E3I9_9BACT</name>
<evidence type="ECO:0000313" key="6">
    <source>
        <dbReference type="EMBL" id="QKF66414.1"/>
    </source>
</evidence>
<protein>
    <submittedName>
        <fullName evidence="6">OmpA domain-containing protein</fullName>
    </submittedName>
</protein>
<dbReference type="Gene3D" id="3.30.1330.60">
    <property type="entry name" value="OmpA-like domain"/>
    <property type="match status" value="1"/>
</dbReference>
<keyword evidence="7" id="KW-1185">Reference proteome</keyword>
<dbReference type="InterPro" id="IPR006664">
    <property type="entry name" value="OMP_bac"/>
</dbReference>
<evidence type="ECO:0000259" key="5">
    <source>
        <dbReference type="PROSITE" id="PS51123"/>
    </source>
</evidence>
<keyword evidence="2 4" id="KW-0472">Membrane</keyword>
<dbReference type="PANTHER" id="PTHR30329:SF21">
    <property type="entry name" value="LIPOPROTEIN YIAD-RELATED"/>
    <property type="match status" value="1"/>
</dbReference>
<sequence>MLIGVFIFSGCSAKGTQITLLPEEGGKTGVISIADNKGVKYNIDTAYSSLNISQRGEIEKKVETEKVVETKYAEVLNALPKKPQSILFYFPNNSAELNKTQIAEIKNVNQLIKDNDIIEVLCIGHSDSAGDKEYNKALSFKRAQSVASILMKDMTDKSLIKVEYYGDSAPLVKTADNVSNAKNRRVEIILK</sequence>
<evidence type="ECO:0000256" key="2">
    <source>
        <dbReference type="ARBA" id="ARBA00023136"/>
    </source>
</evidence>
<dbReference type="EMBL" id="CP053840">
    <property type="protein sequence ID" value="QKF66414.1"/>
    <property type="molecule type" value="Genomic_DNA"/>
</dbReference>
<dbReference type="KEGG" id="avp:AVENP_0854"/>
<evidence type="ECO:0000256" key="4">
    <source>
        <dbReference type="PROSITE-ProRule" id="PRU00473"/>
    </source>
</evidence>
<dbReference type="InterPro" id="IPR006665">
    <property type="entry name" value="OmpA-like"/>
</dbReference>
<dbReference type="SUPFAM" id="SSF103088">
    <property type="entry name" value="OmpA-like"/>
    <property type="match status" value="1"/>
</dbReference>
<dbReference type="PANTHER" id="PTHR30329">
    <property type="entry name" value="STATOR ELEMENT OF FLAGELLAR MOTOR COMPLEX"/>
    <property type="match status" value="1"/>
</dbReference>
<proteinExistence type="predicted"/>
<evidence type="ECO:0000256" key="1">
    <source>
        <dbReference type="ARBA" id="ARBA00004442"/>
    </source>
</evidence>